<sequence length="75" mass="8383">MSSVCKESSSLHDIEGYAQAGLVRDVKYISCGKGRVRVLVVLSNGVVICSECLEQRIAELSKRVIELYRAIKLRR</sequence>
<gene>
    <name evidence="1" type="ORF">ENV14_08950</name>
</gene>
<protein>
    <submittedName>
        <fullName evidence="1">Uncharacterized protein</fullName>
    </submittedName>
</protein>
<dbReference type="EMBL" id="DTFF01000082">
    <property type="protein sequence ID" value="HGI88493.1"/>
    <property type="molecule type" value="Genomic_DNA"/>
</dbReference>
<organism evidence="1">
    <name type="scientific">Ignisphaera aggregans</name>
    <dbReference type="NCBI Taxonomy" id="334771"/>
    <lineage>
        <taxon>Archaea</taxon>
        <taxon>Thermoproteota</taxon>
        <taxon>Thermoprotei</taxon>
        <taxon>Desulfurococcales</taxon>
        <taxon>Desulfurococcaceae</taxon>
        <taxon>Ignisphaera</taxon>
    </lineage>
</organism>
<dbReference type="AlphaFoldDB" id="A0A7C4BD45"/>
<comment type="caution">
    <text evidence="1">The sequence shown here is derived from an EMBL/GenBank/DDBJ whole genome shotgun (WGS) entry which is preliminary data.</text>
</comment>
<accession>A0A7C4BD45</accession>
<proteinExistence type="predicted"/>
<evidence type="ECO:0000313" key="1">
    <source>
        <dbReference type="EMBL" id="HGI88493.1"/>
    </source>
</evidence>
<reference evidence="1" key="1">
    <citation type="journal article" date="2020" name="mSystems">
        <title>Genome- and Community-Level Interaction Insights into Carbon Utilization and Element Cycling Functions of Hydrothermarchaeota in Hydrothermal Sediment.</title>
        <authorList>
            <person name="Zhou Z."/>
            <person name="Liu Y."/>
            <person name="Xu W."/>
            <person name="Pan J."/>
            <person name="Luo Z.H."/>
            <person name="Li M."/>
        </authorList>
    </citation>
    <scope>NUCLEOTIDE SEQUENCE [LARGE SCALE GENOMIC DNA]</scope>
    <source>
        <strain evidence="1">SpSt-732</strain>
    </source>
</reference>
<name>A0A7C4BD45_9CREN</name>